<reference evidence="7 8" key="1">
    <citation type="submission" date="2016-04" db="EMBL/GenBank/DDBJ databases">
        <title>Draft genome sequence of freshwater magnetotactic bacteria Magnetospirillum marisnigri SP-1 and Magnetospirillum moscoviense BB-1.</title>
        <authorList>
            <person name="Koziaeva V."/>
            <person name="Dziuba M.V."/>
            <person name="Ivanov T.M."/>
            <person name="Kuznetsov B."/>
            <person name="Grouzdev D.S."/>
        </authorList>
    </citation>
    <scope>NUCLEOTIDE SEQUENCE [LARGE SCALE GENOMIC DNA]</scope>
    <source>
        <strain evidence="7 8">BB-1</strain>
    </source>
</reference>
<dbReference type="CDD" id="cd00433">
    <property type="entry name" value="Peptidase_M17"/>
    <property type="match status" value="1"/>
</dbReference>
<gene>
    <name evidence="7" type="ORF">A6A05_10975</name>
</gene>
<dbReference type="Pfam" id="PF00883">
    <property type="entry name" value="Peptidase_M17"/>
    <property type="match status" value="1"/>
</dbReference>
<name>A0A178MT25_9PROT</name>
<evidence type="ECO:0000256" key="2">
    <source>
        <dbReference type="ARBA" id="ARBA00022438"/>
    </source>
</evidence>
<sequence length="444" mass="46454">MRIAFAATAPAAAAHVRAAAKTEIFAAAQPFTITVKTSDDSRLDGARLAPLLAGCPSPVAIDLDLAPDQAAGFAFGLRLRAAPQLTKYRTRPDETAPLPHPNHVVVVTADPAAAQAEFDRLEAVARGVLLARDLVTEPGNMLAPEPLTERARLLEALGVTVEVLEPQAHGLNLLAAVGRAGHQPPRLVVLRWPGDGRDAKPLVLVGKAITFDAGGISIKPAQGMEEMKGDMAGAAAVLGAIAAIAGRKDPVPVVGVLAVAENMPGSNALRPGDVITSHKGLTVEVVDTDAEGRLVLADALSWAAANLNPGLMVDAATLTGAVVRVLGLHHAGLYTASDRLARKLVELGRREAEPLWRLPLSAACDEHLKSDIADWKNCGWGALPDNDDAARFLQKFVPPGLAWAHLDIAGTSETPEDADYSPRGATGFGVRLFAALAQDYLQTL</sequence>
<evidence type="ECO:0000256" key="3">
    <source>
        <dbReference type="ARBA" id="ARBA00022670"/>
    </source>
</evidence>
<dbReference type="GO" id="GO:0006508">
    <property type="term" value="P:proteolysis"/>
    <property type="evidence" value="ECO:0007669"/>
    <property type="project" value="UniProtKB-KW"/>
</dbReference>
<dbReference type="STRING" id="1437059.A6A05_10975"/>
<dbReference type="SUPFAM" id="SSF53187">
    <property type="entry name" value="Zn-dependent exopeptidases"/>
    <property type="match status" value="1"/>
</dbReference>
<organism evidence="7 8">
    <name type="scientific">Magnetospirillum moscoviense</name>
    <dbReference type="NCBI Taxonomy" id="1437059"/>
    <lineage>
        <taxon>Bacteria</taxon>
        <taxon>Pseudomonadati</taxon>
        <taxon>Pseudomonadota</taxon>
        <taxon>Alphaproteobacteria</taxon>
        <taxon>Rhodospirillales</taxon>
        <taxon>Rhodospirillaceae</taxon>
        <taxon>Magnetospirillum</taxon>
    </lineage>
</organism>
<keyword evidence="2" id="KW-0031">Aminopeptidase</keyword>
<dbReference type="InterPro" id="IPR011356">
    <property type="entry name" value="Leucine_aapep/pepB"/>
</dbReference>
<proteinExistence type="inferred from homology"/>
<accession>A0A178MT25</accession>
<evidence type="ECO:0000259" key="6">
    <source>
        <dbReference type="Pfam" id="PF00883"/>
    </source>
</evidence>
<dbReference type="GO" id="GO:0070006">
    <property type="term" value="F:metalloaminopeptidase activity"/>
    <property type="evidence" value="ECO:0007669"/>
    <property type="project" value="InterPro"/>
</dbReference>
<feature type="domain" description="Cytosol aminopeptidase" evidence="6">
    <location>
        <begin position="130"/>
        <end position="433"/>
    </location>
</feature>
<dbReference type="Proteomes" id="UP000078543">
    <property type="component" value="Unassembled WGS sequence"/>
</dbReference>
<keyword evidence="5" id="KW-0464">Manganese</keyword>
<dbReference type="GO" id="GO:0005737">
    <property type="term" value="C:cytoplasm"/>
    <property type="evidence" value="ECO:0007669"/>
    <property type="project" value="InterPro"/>
</dbReference>
<dbReference type="PRINTS" id="PR00481">
    <property type="entry name" value="LAMNOPPTDASE"/>
</dbReference>
<dbReference type="InterPro" id="IPR000819">
    <property type="entry name" value="Peptidase_M17_C"/>
</dbReference>
<evidence type="ECO:0000256" key="5">
    <source>
        <dbReference type="ARBA" id="ARBA00023211"/>
    </source>
</evidence>
<dbReference type="PANTHER" id="PTHR11963">
    <property type="entry name" value="LEUCINE AMINOPEPTIDASE-RELATED"/>
    <property type="match status" value="1"/>
</dbReference>
<evidence type="ECO:0000256" key="1">
    <source>
        <dbReference type="ARBA" id="ARBA00009528"/>
    </source>
</evidence>
<keyword evidence="4" id="KW-0378">Hydrolase</keyword>
<keyword evidence="3" id="KW-0645">Protease</keyword>
<comment type="caution">
    <text evidence="7">The sequence shown here is derived from an EMBL/GenBank/DDBJ whole genome shotgun (WGS) entry which is preliminary data.</text>
</comment>
<comment type="similarity">
    <text evidence="1">Belongs to the peptidase M17 family.</text>
</comment>
<dbReference type="AlphaFoldDB" id="A0A178MT25"/>
<dbReference type="RefSeq" id="WP_068499589.1">
    <property type="nucleotide sequence ID" value="NZ_LWQU01000131.1"/>
</dbReference>
<dbReference type="GO" id="GO:0030145">
    <property type="term" value="F:manganese ion binding"/>
    <property type="evidence" value="ECO:0007669"/>
    <property type="project" value="InterPro"/>
</dbReference>
<evidence type="ECO:0000313" key="8">
    <source>
        <dbReference type="Proteomes" id="UP000078543"/>
    </source>
</evidence>
<dbReference type="EMBL" id="LWQU01000131">
    <property type="protein sequence ID" value="OAN51382.1"/>
    <property type="molecule type" value="Genomic_DNA"/>
</dbReference>
<evidence type="ECO:0000313" key="7">
    <source>
        <dbReference type="EMBL" id="OAN51382.1"/>
    </source>
</evidence>
<protein>
    <recommendedName>
        <fullName evidence="6">Cytosol aminopeptidase domain-containing protein</fullName>
    </recommendedName>
</protein>
<dbReference type="PANTHER" id="PTHR11963:SF23">
    <property type="entry name" value="CYTOSOL AMINOPEPTIDASE"/>
    <property type="match status" value="1"/>
</dbReference>
<dbReference type="OrthoDB" id="7353610at2"/>
<keyword evidence="8" id="KW-1185">Reference proteome</keyword>
<dbReference type="Gene3D" id="3.40.630.10">
    <property type="entry name" value="Zn peptidases"/>
    <property type="match status" value="1"/>
</dbReference>
<evidence type="ECO:0000256" key="4">
    <source>
        <dbReference type="ARBA" id="ARBA00022801"/>
    </source>
</evidence>